<dbReference type="EMBL" id="MU155163">
    <property type="protein sequence ID" value="KAF9482663.1"/>
    <property type="molecule type" value="Genomic_DNA"/>
</dbReference>
<reference evidence="2" key="1">
    <citation type="submission" date="2020-11" db="EMBL/GenBank/DDBJ databases">
        <authorList>
            <consortium name="DOE Joint Genome Institute"/>
            <person name="Ahrendt S."/>
            <person name="Riley R."/>
            <person name="Andreopoulos W."/>
            <person name="Labutti K."/>
            <person name="Pangilinan J."/>
            <person name="Ruiz-Duenas F.J."/>
            <person name="Barrasa J.M."/>
            <person name="Sanchez-Garcia M."/>
            <person name="Camarero S."/>
            <person name="Miyauchi S."/>
            <person name="Serrano A."/>
            <person name="Linde D."/>
            <person name="Babiker R."/>
            <person name="Drula E."/>
            <person name="Ayuso-Fernandez I."/>
            <person name="Pacheco R."/>
            <person name="Padilla G."/>
            <person name="Ferreira P."/>
            <person name="Barriuso J."/>
            <person name="Kellner H."/>
            <person name="Castanera R."/>
            <person name="Alfaro M."/>
            <person name="Ramirez L."/>
            <person name="Pisabarro A.G."/>
            <person name="Kuo A."/>
            <person name="Tritt A."/>
            <person name="Lipzen A."/>
            <person name="He G."/>
            <person name="Yan M."/>
            <person name="Ng V."/>
            <person name="Cullen D."/>
            <person name="Martin F."/>
            <person name="Rosso M.-N."/>
            <person name="Henrissat B."/>
            <person name="Hibbett D."/>
            <person name="Martinez A.T."/>
            <person name="Grigoriev I.V."/>
        </authorList>
    </citation>
    <scope>NUCLEOTIDE SEQUENCE</scope>
    <source>
        <strain evidence="2">CIRM-BRFM 674</strain>
    </source>
</reference>
<protein>
    <submittedName>
        <fullName evidence="2">Uncharacterized protein</fullName>
    </submittedName>
</protein>
<gene>
    <name evidence="2" type="ORF">BDN70DRAFT_892433</name>
</gene>
<dbReference type="Proteomes" id="UP000807469">
    <property type="component" value="Unassembled WGS sequence"/>
</dbReference>
<organism evidence="2 3">
    <name type="scientific">Pholiota conissans</name>
    <dbReference type="NCBI Taxonomy" id="109636"/>
    <lineage>
        <taxon>Eukaryota</taxon>
        <taxon>Fungi</taxon>
        <taxon>Dikarya</taxon>
        <taxon>Basidiomycota</taxon>
        <taxon>Agaricomycotina</taxon>
        <taxon>Agaricomycetes</taxon>
        <taxon>Agaricomycetidae</taxon>
        <taxon>Agaricales</taxon>
        <taxon>Agaricineae</taxon>
        <taxon>Strophariaceae</taxon>
        <taxon>Pholiota</taxon>
    </lineage>
</organism>
<comment type="caution">
    <text evidence="2">The sequence shown here is derived from an EMBL/GenBank/DDBJ whole genome shotgun (WGS) entry which is preliminary data.</text>
</comment>
<accession>A0A9P6D4I1</accession>
<keyword evidence="3" id="KW-1185">Reference proteome</keyword>
<name>A0A9P6D4I1_9AGAR</name>
<dbReference type="AlphaFoldDB" id="A0A9P6D4I1"/>
<sequence>MSIRMTARSGESLALLLRVKNILGNRTGYLRRPARSTLSRLESVYQSFYAFFEPESLVKSEFSSHVSICKCEVKAKYTSEYCVADLEYMTGRFRGLIPSCWIDPTSSNIGETNILHAFFISSRFCKNATSWIILSLSNVKSNRCIKVKEHQRVYTAATSRGNGMTEGFNCKSGKSQSEQEHGDLLVKSLAKQRKQETLYLHTFRLYFAKRVLGRHVEEMRPDFRMMVSAGRCVNFSLLSRSFLNFMKKKTGRPASVHRASAPSFMGETAYQYGPALVTPGSVSRAPFELSFTRIRLRQSAKLGYDQSVFGFTNFYLTSIRVWEHYVGTDVPQATLTHIQCGDIVDPRQRHSNISSGKPKTRGVPPPF</sequence>
<proteinExistence type="predicted"/>
<evidence type="ECO:0000313" key="3">
    <source>
        <dbReference type="Proteomes" id="UP000807469"/>
    </source>
</evidence>
<evidence type="ECO:0000313" key="2">
    <source>
        <dbReference type="EMBL" id="KAF9482663.1"/>
    </source>
</evidence>
<evidence type="ECO:0000256" key="1">
    <source>
        <dbReference type="SAM" id="MobiDB-lite"/>
    </source>
</evidence>
<feature type="region of interest" description="Disordered" evidence="1">
    <location>
        <begin position="347"/>
        <end position="367"/>
    </location>
</feature>